<keyword evidence="1" id="KW-0812">Transmembrane</keyword>
<keyword evidence="1" id="KW-0472">Membrane</keyword>
<sequence length="135" mass="14873">MAVFTVHLPPAGVSEPEKIRFLREGFSFPAFAFGPFWLLWKRAWLAAVGWTLLLVVIGVGGYVFKMNKDAMSFLGMASALILGFEGDRLLAWSLQRRGYAEGDVVIADNEDEAEEVYFGRLRAASLKTLPAESGA</sequence>
<dbReference type="InterPro" id="IPR024399">
    <property type="entry name" value="DUF2628"/>
</dbReference>
<gene>
    <name evidence="2" type="ORF">F7D14_01120</name>
</gene>
<dbReference type="EMBL" id="CP044331">
    <property type="protein sequence ID" value="QGM96225.1"/>
    <property type="molecule type" value="Genomic_DNA"/>
</dbReference>
<evidence type="ECO:0000256" key="1">
    <source>
        <dbReference type="SAM" id="Phobius"/>
    </source>
</evidence>
<organism evidence="2 3">
    <name type="scientific">Methylocystis parvus</name>
    <dbReference type="NCBI Taxonomy" id="134"/>
    <lineage>
        <taxon>Bacteria</taxon>
        <taxon>Pseudomonadati</taxon>
        <taxon>Pseudomonadota</taxon>
        <taxon>Alphaproteobacteria</taxon>
        <taxon>Hyphomicrobiales</taxon>
        <taxon>Methylocystaceae</taxon>
        <taxon>Methylocystis</taxon>
    </lineage>
</organism>
<dbReference type="AlphaFoldDB" id="A0A6B8M1Q1"/>
<evidence type="ECO:0000313" key="2">
    <source>
        <dbReference type="EMBL" id="QGM96225.1"/>
    </source>
</evidence>
<keyword evidence="1" id="KW-1133">Transmembrane helix</keyword>
<evidence type="ECO:0000313" key="3">
    <source>
        <dbReference type="Proteomes" id="UP000422569"/>
    </source>
</evidence>
<dbReference type="Proteomes" id="UP000422569">
    <property type="component" value="Chromosome"/>
</dbReference>
<protein>
    <submittedName>
        <fullName evidence="2">DUF2628 domain-containing protein</fullName>
    </submittedName>
</protein>
<keyword evidence="3" id="KW-1185">Reference proteome</keyword>
<accession>A0A6B8M1Q1</accession>
<proteinExistence type="predicted"/>
<dbReference type="Pfam" id="PF10947">
    <property type="entry name" value="DUF2628"/>
    <property type="match status" value="1"/>
</dbReference>
<name>A0A6B8M1Q1_9HYPH</name>
<dbReference type="RefSeq" id="WP_016920085.1">
    <property type="nucleotide sequence ID" value="NZ_CP044331.1"/>
</dbReference>
<feature type="transmembrane region" description="Helical" evidence="1">
    <location>
        <begin position="43"/>
        <end position="64"/>
    </location>
</feature>
<dbReference type="KEGG" id="mpar:F7D14_01120"/>
<reference evidence="2 3" key="1">
    <citation type="submission" date="2019-09" db="EMBL/GenBank/DDBJ databases">
        <title>Isolation and complete genome sequencing of Methylocystis species.</title>
        <authorList>
            <person name="Rumah B.L."/>
            <person name="Stead C.E."/>
            <person name="Stevens B.C."/>
            <person name="Minton N.P."/>
            <person name="Grosse-Honebrink A."/>
            <person name="Zhang Y."/>
        </authorList>
    </citation>
    <scope>NUCLEOTIDE SEQUENCE [LARGE SCALE GENOMIC DNA]</scope>
    <source>
        <strain evidence="2 3">BRCS2</strain>
    </source>
</reference>